<dbReference type="GO" id="GO:0006313">
    <property type="term" value="P:DNA transposition"/>
    <property type="evidence" value="ECO:0007669"/>
    <property type="project" value="InterPro"/>
</dbReference>
<dbReference type="InterPro" id="IPR002559">
    <property type="entry name" value="Transposase_11"/>
</dbReference>
<gene>
    <name evidence="2" type="ORF">SAMN04244574_04506</name>
</gene>
<dbReference type="GO" id="GO:0003677">
    <property type="term" value="F:DNA binding"/>
    <property type="evidence" value="ECO:0007669"/>
    <property type="project" value="InterPro"/>
</dbReference>
<dbReference type="EMBL" id="FOSX01000145">
    <property type="protein sequence ID" value="SFL50196.1"/>
    <property type="molecule type" value="Genomic_DNA"/>
</dbReference>
<organism evidence="2 3">
    <name type="scientific">Azotobacter beijerinckii</name>
    <dbReference type="NCBI Taxonomy" id="170623"/>
    <lineage>
        <taxon>Bacteria</taxon>
        <taxon>Pseudomonadati</taxon>
        <taxon>Pseudomonadota</taxon>
        <taxon>Gammaproteobacteria</taxon>
        <taxon>Pseudomonadales</taxon>
        <taxon>Pseudomonadaceae</taxon>
        <taxon>Azotobacter</taxon>
    </lineage>
</organism>
<evidence type="ECO:0000313" key="2">
    <source>
        <dbReference type="EMBL" id="SFL50196.1"/>
    </source>
</evidence>
<dbReference type="Pfam" id="PF01609">
    <property type="entry name" value="DDE_Tnp_1"/>
    <property type="match status" value="1"/>
</dbReference>
<dbReference type="Proteomes" id="UP000199579">
    <property type="component" value="Unassembled WGS sequence"/>
</dbReference>
<name>A0A1I4I912_9GAMM</name>
<evidence type="ECO:0000313" key="3">
    <source>
        <dbReference type="Proteomes" id="UP000199579"/>
    </source>
</evidence>
<accession>A0A1I4I912</accession>
<evidence type="ECO:0000259" key="1">
    <source>
        <dbReference type="Pfam" id="PF01609"/>
    </source>
</evidence>
<dbReference type="AlphaFoldDB" id="A0A1I4I912"/>
<sequence>MAFEITRGNVNDCSSVPELIAQLLSAEAIVADKGHDSERIRERIEAQGARAVIPRKRNSIKDNADLDRGLYRYRHLVENAFVRLMTCASMSGRLAA</sequence>
<dbReference type="GO" id="GO:0004803">
    <property type="term" value="F:transposase activity"/>
    <property type="evidence" value="ECO:0007669"/>
    <property type="project" value="InterPro"/>
</dbReference>
<reference evidence="2 3" key="1">
    <citation type="submission" date="2016-10" db="EMBL/GenBank/DDBJ databases">
        <authorList>
            <person name="de Groot N.N."/>
        </authorList>
    </citation>
    <scope>NUCLEOTIDE SEQUENCE [LARGE SCALE GENOMIC DNA]</scope>
    <source>
        <strain evidence="2 3">DSM 381</strain>
    </source>
</reference>
<protein>
    <submittedName>
        <fullName evidence="2">Transposase DDE domain-containing protein</fullName>
    </submittedName>
</protein>
<feature type="domain" description="Transposase IS4-like" evidence="1">
    <location>
        <begin position="2"/>
        <end position="61"/>
    </location>
</feature>
<proteinExistence type="predicted"/>